<dbReference type="Proteomes" id="UP000789831">
    <property type="component" value="Unassembled WGS sequence"/>
</dbReference>
<dbReference type="GO" id="GO:0051123">
    <property type="term" value="P:RNA polymerase II preinitiation complex assembly"/>
    <property type="evidence" value="ECO:0007669"/>
    <property type="project" value="TreeGrafter"/>
</dbReference>
<feature type="region of interest" description="Disordered" evidence="6">
    <location>
        <begin position="268"/>
        <end position="287"/>
    </location>
</feature>
<sequence length="432" mass="48330">MVNTGKPTSSKKKAASSNLAGNSGSSSKNGAAPIKIRIPPPKKQTTSSTTPSLSLASSSTNTSTALSVNAKSKASAPPGPSSAVSHVAGENVKHETEESEEETAEPPREEHFILRISGLPQESQEKFREQARKRHVFDDLSILFKDPRHAIFSYDKEKYSARLVDLPCIIESQKTLNNKQFYKIADISQMLVVESSISNESELNTNKASMQWDEFLWQDGLSPPLKSVRKRRFRKRFSNRNIEEIDNEVERLLTLAKAATSIRYELTEIEDSEVETPGPDGEDRIDGEFEGLEIGDEIDSDGEEAGAALQRELEMMDVEDERAVASDNEPEEEEEEEDDESDEDSDESSESEEETEEDLEQKRKELEDQIATNESAIQGKHNQLANTVNTIIKKRFEETIEKLTADIELKKIQLDEVKRKLEAKRASTVTPI</sequence>
<dbReference type="GO" id="GO:0005669">
    <property type="term" value="C:transcription factor TFIID complex"/>
    <property type="evidence" value="ECO:0007669"/>
    <property type="project" value="InterPro"/>
</dbReference>
<dbReference type="PANTHER" id="PTHR12228:SF0">
    <property type="entry name" value="TATA-BOX BINDING PROTEIN ASSOCIATED FACTOR 7"/>
    <property type="match status" value="1"/>
</dbReference>
<dbReference type="Pfam" id="PF04658">
    <property type="entry name" value="TAFII55_N"/>
    <property type="match status" value="1"/>
</dbReference>
<evidence type="ECO:0000256" key="5">
    <source>
        <dbReference type="ARBA" id="ARBA00023242"/>
    </source>
</evidence>
<feature type="compositionally biased region" description="Low complexity" evidence="6">
    <location>
        <begin position="15"/>
        <end position="88"/>
    </location>
</feature>
<feature type="compositionally biased region" description="Polar residues" evidence="6">
    <location>
        <begin position="370"/>
        <end position="382"/>
    </location>
</feature>
<keyword evidence="4" id="KW-0804">Transcription</keyword>
<protein>
    <submittedName>
        <fullName evidence="8">7739_t:CDS:1</fullName>
    </submittedName>
</protein>
<dbReference type="PANTHER" id="PTHR12228">
    <property type="entry name" value="TRANSCRIPTION INITIATION FACTOR TFIID 55 KD SUBUNIT-RELATED"/>
    <property type="match status" value="1"/>
</dbReference>
<dbReference type="InterPro" id="IPR006751">
    <property type="entry name" value="TAFII55_prot_cons_reg"/>
</dbReference>
<dbReference type="CDD" id="cd08047">
    <property type="entry name" value="TAF7"/>
    <property type="match status" value="1"/>
</dbReference>
<gene>
    <name evidence="8" type="ORF">AGERDE_LOCUS5854</name>
</gene>
<evidence type="ECO:0000256" key="1">
    <source>
        <dbReference type="ARBA" id="ARBA00004123"/>
    </source>
</evidence>
<evidence type="ECO:0000259" key="7">
    <source>
        <dbReference type="SMART" id="SM01370"/>
    </source>
</evidence>
<feature type="domain" description="TAFII55 protein conserved region" evidence="7">
    <location>
        <begin position="108"/>
        <end position="261"/>
    </location>
</feature>
<comment type="subcellular location">
    <subcellularLocation>
        <location evidence="1">Nucleus</location>
    </subcellularLocation>
</comment>
<keyword evidence="3" id="KW-0805">Transcription regulation</keyword>
<accession>A0A9N9AMX1</accession>
<name>A0A9N9AMX1_9GLOM</name>
<dbReference type="InterPro" id="IPR037817">
    <property type="entry name" value="TAF7"/>
</dbReference>
<dbReference type="OrthoDB" id="153872at2759"/>
<evidence type="ECO:0000313" key="8">
    <source>
        <dbReference type="EMBL" id="CAG8534068.1"/>
    </source>
</evidence>
<dbReference type="GO" id="GO:0016251">
    <property type="term" value="F:RNA polymerase II general transcription initiation factor activity"/>
    <property type="evidence" value="ECO:0007669"/>
    <property type="project" value="TreeGrafter"/>
</dbReference>
<dbReference type="EMBL" id="CAJVPL010000845">
    <property type="protein sequence ID" value="CAG8534068.1"/>
    <property type="molecule type" value="Genomic_DNA"/>
</dbReference>
<evidence type="ECO:0000256" key="6">
    <source>
        <dbReference type="SAM" id="MobiDB-lite"/>
    </source>
</evidence>
<reference evidence="8" key="1">
    <citation type="submission" date="2021-06" db="EMBL/GenBank/DDBJ databases">
        <authorList>
            <person name="Kallberg Y."/>
            <person name="Tangrot J."/>
            <person name="Rosling A."/>
        </authorList>
    </citation>
    <scope>NUCLEOTIDE SEQUENCE</scope>
    <source>
        <strain evidence="8">MT106</strain>
    </source>
</reference>
<proteinExistence type="inferred from homology"/>
<organism evidence="8 9">
    <name type="scientific">Ambispora gerdemannii</name>
    <dbReference type="NCBI Taxonomy" id="144530"/>
    <lineage>
        <taxon>Eukaryota</taxon>
        <taxon>Fungi</taxon>
        <taxon>Fungi incertae sedis</taxon>
        <taxon>Mucoromycota</taxon>
        <taxon>Glomeromycotina</taxon>
        <taxon>Glomeromycetes</taxon>
        <taxon>Archaeosporales</taxon>
        <taxon>Ambisporaceae</taxon>
        <taxon>Ambispora</taxon>
    </lineage>
</organism>
<comment type="similarity">
    <text evidence="2">Belongs to the TAF7 family.</text>
</comment>
<evidence type="ECO:0000256" key="3">
    <source>
        <dbReference type="ARBA" id="ARBA00023015"/>
    </source>
</evidence>
<evidence type="ECO:0000313" key="9">
    <source>
        <dbReference type="Proteomes" id="UP000789831"/>
    </source>
</evidence>
<feature type="compositionally biased region" description="Acidic residues" evidence="6">
    <location>
        <begin position="328"/>
        <end position="359"/>
    </location>
</feature>
<keyword evidence="9" id="KW-1185">Reference proteome</keyword>
<evidence type="ECO:0000256" key="4">
    <source>
        <dbReference type="ARBA" id="ARBA00023163"/>
    </source>
</evidence>
<keyword evidence="5" id="KW-0539">Nucleus</keyword>
<evidence type="ECO:0000256" key="2">
    <source>
        <dbReference type="ARBA" id="ARBA00009368"/>
    </source>
</evidence>
<feature type="region of interest" description="Disordered" evidence="6">
    <location>
        <begin position="1"/>
        <end position="109"/>
    </location>
</feature>
<dbReference type="SMART" id="SM01370">
    <property type="entry name" value="TAFII55_N"/>
    <property type="match status" value="1"/>
</dbReference>
<dbReference type="AlphaFoldDB" id="A0A9N9AMX1"/>
<comment type="caution">
    <text evidence="8">The sequence shown here is derived from an EMBL/GenBank/DDBJ whole genome shotgun (WGS) entry which is preliminary data.</text>
</comment>
<feature type="region of interest" description="Disordered" evidence="6">
    <location>
        <begin position="315"/>
        <end position="382"/>
    </location>
</feature>